<evidence type="ECO:0000256" key="4">
    <source>
        <dbReference type="SAM" id="Phobius"/>
    </source>
</evidence>
<evidence type="ECO:0000256" key="1">
    <source>
        <dbReference type="ARBA" id="ARBA00006484"/>
    </source>
</evidence>
<dbReference type="PRINTS" id="PR00080">
    <property type="entry name" value="SDRFAMILY"/>
</dbReference>
<dbReference type="NCBIfam" id="NF004792">
    <property type="entry name" value="PRK06139.1"/>
    <property type="match status" value="1"/>
</dbReference>
<dbReference type="AlphaFoldDB" id="A0AAW4FUG0"/>
<protein>
    <submittedName>
        <fullName evidence="5">SDR family oxidoreductase</fullName>
    </submittedName>
</protein>
<dbReference type="PROSITE" id="PS00061">
    <property type="entry name" value="ADH_SHORT"/>
    <property type="match status" value="1"/>
</dbReference>
<name>A0AAW4FUG0_9HYPH</name>
<comment type="similarity">
    <text evidence="1 3">Belongs to the short-chain dehydrogenases/reductases (SDR) family.</text>
</comment>
<dbReference type="GO" id="GO:0016491">
    <property type="term" value="F:oxidoreductase activity"/>
    <property type="evidence" value="ECO:0007669"/>
    <property type="project" value="UniProtKB-KW"/>
</dbReference>
<dbReference type="Proteomes" id="UP000744980">
    <property type="component" value="Unassembled WGS sequence"/>
</dbReference>
<dbReference type="GO" id="GO:0016020">
    <property type="term" value="C:membrane"/>
    <property type="evidence" value="ECO:0007669"/>
    <property type="project" value="TreeGrafter"/>
</dbReference>
<dbReference type="RefSeq" id="WP_203529456.1">
    <property type="nucleotide sequence ID" value="NZ_CP083373.1"/>
</dbReference>
<keyword evidence="4" id="KW-0812">Transmembrane</keyword>
<dbReference type="PANTHER" id="PTHR44196:SF1">
    <property type="entry name" value="DEHYDROGENASE_REDUCTASE SDR FAMILY MEMBER 7B"/>
    <property type="match status" value="1"/>
</dbReference>
<organism evidence="5 6">
    <name type="scientific">Ensifer canadensis</name>
    <dbReference type="NCBI Taxonomy" id="555315"/>
    <lineage>
        <taxon>Bacteria</taxon>
        <taxon>Pseudomonadati</taxon>
        <taxon>Pseudomonadota</taxon>
        <taxon>Alphaproteobacteria</taxon>
        <taxon>Hyphomicrobiales</taxon>
        <taxon>Rhizobiaceae</taxon>
        <taxon>Sinorhizobium/Ensifer group</taxon>
        <taxon>Ensifer</taxon>
    </lineage>
</organism>
<gene>
    <name evidence="5" type="ORF">GFB56_29910</name>
</gene>
<sequence>MLQQRPHHPVVVITGASSGIGQATAEEFARRGARLVIAARNASALHSVAARCRELGAEVLVVPTDVTKADEVRELAQKALSFGEIDVWFSNAGVGAVGKFDETPQEAHEQVIRTNLIGHLNDAHAVVPIFKRQKHGTFINMISLGGFASAPYAAAYSASKFGLKGFTEALRAELTPYRDIHICDVYPTFLDTPGIAHSANYTGRALTVPPPVYDPRKAARSIVRLANHPRASLTLGSAARLARLGHFLAPNSTARIMAGILARYLKGAPRTEVSHGNLFRSAANPGGVEGGLRASRPLPTSAILTFVVIGFAAIALARTRR</sequence>
<evidence type="ECO:0000313" key="5">
    <source>
        <dbReference type="EMBL" id="MBM3094957.1"/>
    </source>
</evidence>
<dbReference type="PANTHER" id="PTHR44196">
    <property type="entry name" value="DEHYDROGENASE/REDUCTASE SDR FAMILY MEMBER 7B"/>
    <property type="match status" value="1"/>
</dbReference>
<keyword evidence="6" id="KW-1185">Reference proteome</keyword>
<proteinExistence type="inferred from homology"/>
<keyword evidence="4" id="KW-0472">Membrane</keyword>
<dbReference type="PRINTS" id="PR00081">
    <property type="entry name" value="GDHRDH"/>
</dbReference>
<dbReference type="Gene3D" id="3.40.50.720">
    <property type="entry name" value="NAD(P)-binding Rossmann-like Domain"/>
    <property type="match status" value="1"/>
</dbReference>
<keyword evidence="2" id="KW-0560">Oxidoreductase</keyword>
<feature type="transmembrane region" description="Helical" evidence="4">
    <location>
        <begin position="298"/>
        <end position="317"/>
    </location>
</feature>
<comment type="caution">
    <text evidence="5">The sequence shown here is derived from an EMBL/GenBank/DDBJ whole genome shotgun (WGS) entry which is preliminary data.</text>
</comment>
<evidence type="ECO:0000256" key="3">
    <source>
        <dbReference type="RuleBase" id="RU000363"/>
    </source>
</evidence>
<accession>A0AAW4FUG0</accession>
<dbReference type="InterPro" id="IPR020904">
    <property type="entry name" value="Sc_DH/Rdtase_CS"/>
</dbReference>
<evidence type="ECO:0000313" key="6">
    <source>
        <dbReference type="Proteomes" id="UP000744980"/>
    </source>
</evidence>
<dbReference type="EMBL" id="WXFA01000035">
    <property type="protein sequence ID" value="MBM3094957.1"/>
    <property type="molecule type" value="Genomic_DNA"/>
</dbReference>
<reference evidence="5 6" key="1">
    <citation type="submission" date="2020-01" db="EMBL/GenBank/DDBJ databases">
        <title>Draft genome assembly of Ensifer adhaerens T173.</title>
        <authorList>
            <person name="Craig J.E."/>
            <person name="Stinchcombe J.R."/>
        </authorList>
    </citation>
    <scope>NUCLEOTIDE SEQUENCE [LARGE SCALE GENOMIC DNA]</scope>
    <source>
        <strain evidence="5 6">T173</strain>
    </source>
</reference>
<dbReference type="SUPFAM" id="SSF51735">
    <property type="entry name" value="NAD(P)-binding Rossmann-fold domains"/>
    <property type="match status" value="1"/>
</dbReference>
<keyword evidence="4" id="KW-1133">Transmembrane helix</keyword>
<evidence type="ECO:0000256" key="2">
    <source>
        <dbReference type="ARBA" id="ARBA00023002"/>
    </source>
</evidence>
<dbReference type="InterPro" id="IPR036291">
    <property type="entry name" value="NAD(P)-bd_dom_sf"/>
</dbReference>
<dbReference type="InterPro" id="IPR002347">
    <property type="entry name" value="SDR_fam"/>
</dbReference>
<dbReference type="Pfam" id="PF00106">
    <property type="entry name" value="adh_short"/>
    <property type="match status" value="1"/>
</dbReference>